<dbReference type="Proteomes" id="UP000284868">
    <property type="component" value="Unassembled WGS sequence"/>
</dbReference>
<dbReference type="Pfam" id="PF09587">
    <property type="entry name" value="PGA_cap"/>
    <property type="match status" value="1"/>
</dbReference>
<dbReference type="InterPro" id="IPR052169">
    <property type="entry name" value="CW_Biosynth-Accessory"/>
</dbReference>
<proteinExistence type="inferred from homology"/>
<evidence type="ECO:0000313" key="4">
    <source>
        <dbReference type="EMBL" id="RHM14081.1"/>
    </source>
</evidence>
<comment type="caution">
    <text evidence="4">The sequence shown here is derived from an EMBL/GenBank/DDBJ whole genome shotgun (WGS) entry which is preliminary data.</text>
</comment>
<evidence type="ECO:0000256" key="2">
    <source>
        <dbReference type="SAM" id="SignalP"/>
    </source>
</evidence>
<dbReference type="CDD" id="cd07381">
    <property type="entry name" value="MPP_CapA"/>
    <property type="match status" value="1"/>
</dbReference>
<evidence type="ECO:0000256" key="1">
    <source>
        <dbReference type="ARBA" id="ARBA00005662"/>
    </source>
</evidence>
<feature type="domain" description="Capsule synthesis protein CapA" evidence="3">
    <location>
        <begin position="41"/>
        <end position="283"/>
    </location>
</feature>
<keyword evidence="2" id="KW-0732">Signal</keyword>
<dbReference type="RefSeq" id="WP_118365384.1">
    <property type="nucleotide sequence ID" value="NZ_CAJKGD010000009.1"/>
</dbReference>
<dbReference type="PANTHER" id="PTHR33393">
    <property type="entry name" value="POLYGLUTAMINE SYNTHESIS ACCESSORY PROTEIN RV0574C-RELATED"/>
    <property type="match status" value="1"/>
</dbReference>
<organism evidence="4 5">
    <name type="scientific">Amedibacillus dolichus</name>
    <dbReference type="NCBI Taxonomy" id="31971"/>
    <lineage>
        <taxon>Bacteria</taxon>
        <taxon>Bacillati</taxon>
        <taxon>Bacillota</taxon>
        <taxon>Erysipelotrichia</taxon>
        <taxon>Erysipelotrichales</taxon>
        <taxon>Erysipelotrichaceae</taxon>
        <taxon>Amedibacillus</taxon>
    </lineage>
</organism>
<name>A0A415PMZ5_9FIRM</name>
<dbReference type="InterPro" id="IPR029052">
    <property type="entry name" value="Metallo-depent_PP-like"/>
</dbReference>
<feature type="signal peptide" evidence="2">
    <location>
        <begin position="1"/>
        <end position="20"/>
    </location>
</feature>
<dbReference type="Gene3D" id="3.60.21.10">
    <property type="match status" value="1"/>
</dbReference>
<accession>A0A415PMZ5</accession>
<dbReference type="EMBL" id="QRPK01000010">
    <property type="protein sequence ID" value="RHM14081.1"/>
    <property type="molecule type" value="Genomic_DNA"/>
</dbReference>
<feature type="chain" id="PRO_5019128500" evidence="2">
    <location>
        <begin position="21"/>
        <end position="374"/>
    </location>
</feature>
<dbReference type="InterPro" id="IPR019079">
    <property type="entry name" value="Capsule_synth_CapA"/>
</dbReference>
<reference evidence="4 5" key="1">
    <citation type="submission" date="2018-08" db="EMBL/GenBank/DDBJ databases">
        <title>A genome reference for cultivated species of the human gut microbiota.</title>
        <authorList>
            <person name="Zou Y."/>
            <person name="Xue W."/>
            <person name="Luo G."/>
        </authorList>
    </citation>
    <scope>NUCLEOTIDE SEQUENCE [LARGE SCALE GENOMIC DNA]</scope>
    <source>
        <strain evidence="4 5">AF35-6BH</strain>
    </source>
</reference>
<protein>
    <submittedName>
        <fullName evidence="4">CapA family protein</fullName>
    </submittedName>
</protein>
<dbReference type="OrthoDB" id="9810906at2"/>
<gene>
    <name evidence="4" type="ORF">DWZ83_03500</name>
</gene>
<dbReference type="SUPFAM" id="SSF56300">
    <property type="entry name" value="Metallo-dependent phosphatases"/>
    <property type="match status" value="1"/>
</dbReference>
<dbReference type="SMART" id="SM00854">
    <property type="entry name" value="PGA_cap"/>
    <property type="match status" value="1"/>
</dbReference>
<sequence>MKKLWIIVSVLLLCACGAKSKPEQKEEKKKEEKPDIVAEVSFSAVGDNLIHGALFTYNNDFTYMYEATNYLTQDADISYLNQETICGGRELGLSHYPSFNGPYEVLDGAASAGFNWLATSSNHSLDAGEQGILNQLQYLRTNYPDIATTGTHASLEEAQQNTVIEKNGVRVGILGYTYGLNGYVLPEGKEYLVDLIDKEKIVADVKRLEKDSDIIAVSMHWGEEYSFTPSEEQQELAQFLSDLGVDVIIGEHPHVIQPMDFLTGRQGNQTLVIYSLGNFLSAQDQSDRMLGGMARFKVVYNKTKDEVSFKDVEFWPTITYITDGYQRYGTYALKDYTNELAATHTLMAEGQNVTREYFIERVNSIMNDKVKIVY</sequence>
<dbReference type="PROSITE" id="PS51257">
    <property type="entry name" value="PROKAR_LIPOPROTEIN"/>
    <property type="match status" value="1"/>
</dbReference>
<comment type="similarity">
    <text evidence="1">Belongs to the CapA family.</text>
</comment>
<evidence type="ECO:0000259" key="3">
    <source>
        <dbReference type="SMART" id="SM00854"/>
    </source>
</evidence>
<keyword evidence="5" id="KW-1185">Reference proteome</keyword>
<dbReference type="AlphaFoldDB" id="A0A415PMZ5"/>
<evidence type="ECO:0000313" key="5">
    <source>
        <dbReference type="Proteomes" id="UP000284868"/>
    </source>
</evidence>
<dbReference type="PANTHER" id="PTHR33393:SF12">
    <property type="entry name" value="CAPSULE BIOSYNTHESIS PROTEIN CAPA"/>
    <property type="match status" value="1"/>
</dbReference>